<name>A0A495W2A4_9PSEU</name>
<dbReference type="Pfam" id="PF00106">
    <property type="entry name" value="adh_short"/>
    <property type="match status" value="1"/>
</dbReference>
<keyword evidence="5" id="KW-1185">Reference proteome</keyword>
<dbReference type="Proteomes" id="UP000282084">
    <property type="component" value="Unassembled WGS sequence"/>
</dbReference>
<dbReference type="Gene3D" id="3.40.50.720">
    <property type="entry name" value="NAD(P)-binding Rossmann-like Domain"/>
    <property type="match status" value="1"/>
</dbReference>
<evidence type="ECO:0000313" key="4">
    <source>
        <dbReference type="EMBL" id="RKT55524.1"/>
    </source>
</evidence>
<sequence length="250" mass="26311">MLVTGASRGIGAAAARLFAREGAVVVLAARGTDALERVVAGIRADGGVADAVTTDLADRASIRAAVDRVEQPHGRLDGAFDNGAVIQRPGPLDTTGDEDVEQQFEVNFRAHRTAMTAEAVLMRRGGGGVIVNTSGIGSRRAHGRAARGGGGGRVAAQRPGVDGDRRGRAGRRRRRGVRGPGERKFFAPRSAATLSGSANSGPARRCERMQGTESASRRVGWAVRTDRLRETGDVPPSFRVPRPVFVTWTA</sequence>
<dbReference type="SUPFAM" id="SSF51735">
    <property type="entry name" value="NAD(P)-binding Rossmann-fold domains"/>
    <property type="match status" value="1"/>
</dbReference>
<dbReference type="GO" id="GO:0016491">
    <property type="term" value="F:oxidoreductase activity"/>
    <property type="evidence" value="ECO:0007669"/>
    <property type="project" value="UniProtKB-KW"/>
</dbReference>
<dbReference type="PANTHER" id="PTHR43669">
    <property type="entry name" value="5-KETO-D-GLUCONATE 5-REDUCTASE"/>
    <property type="match status" value="1"/>
</dbReference>
<dbReference type="InterPro" id="IPR002347">
    <property type="entry name" value="SDR_fam"/>
</dbReference>
<comment type="similarity">
    <text evidence="1">Belongs to the short-chain dehydrogenases/reductases (SDR) family.</text>
</comment>
<dbReference type="EMBL" id="RBXO01000001">
    <property type="protein sequence ID" value="RKT55524.1"/>
    <property type="molecule type" value="Genomic_DNA"/>
</dbReference>
<proteinExistence type="inferred from homology"/>
<reference evidence="4 5" key="1">
    <citation type="submission" date="2018-10" db="EMBL/GenBank/DDBJ databases">
        <title>Sequencing the genomes of 1000 actinobacteria strains.</title>
        <authorList>
            <person name="Klenk H.-P."/>
        </authorList>
    </citation>
    <scope>NUCLEOTIDE SEQUENCE [LARGE SCALE GENOMIC DNA]</scope>
    <source>
        <strain evidence="4 5">DSM 43800</strain>
    </source>
</reference>
<protein>
    <submittedName>
        <fullName evidence="4">NADP-dependent 3-hydroxy acid dehydrogenase YdfG</fullName>
    </submittedName>
</protein>
<accession>A0A495W2A4</accession>
<dbReference type="AlphaFoldDB" id="A0A495W2A4"/>
<comment type="caution">
    <text evidence="4">The sequence shown here is derived from an EMBL/GenBank/DDBJ whole genome shotgun (WGS) entry which is preliminary data.</text>
</comment>
<evidence type="ECO:0000256" key="1">
    <source>
        <dbReference type="ARBA" id="ARBA00006484"/>
    </source>
</evidence>
<gene>
    <name evidence="4" type="ORF">C8E97_4193</name>
</gene>
<feature type="compositionally biased region" description="Basic residues" evidence="3">
    <location>
        <begin position="168"/>
        <end position="177"/>
    </location>
</feature>
<evidence type="ECO:0000256" key="2">
    <source>
        <dbReference type="ARBA" id="ARBA00023002"/>
    </source>
</evidence>
<evidence type="ECO:0000256" key="3">
    <source>
        <dbReference type="SAM" id="MobiDB-lite"/>
    </source>
</evidence>
<feature type="region of interest" description="Disordered" evidence="3">
    <location>
        <begin position="133"/>
        <end position="218"/>
    </location>
</feature>
<keyword evidence="2" id="KW-0560">Oxidoreductase</keyword>
<dbReference type="CDD" id="cd05233">
    <property type="entry name" value="SDR_c"/>
    <property type="match status" value="1"/>
</dbReference>
<dbReference type="PANTHER" id="PTHR43669:SF3">
    <property type="entry name" value="ALCOHOL DEHYDROGENASE, PUTATIVE (AFU_ORTHOLOGUE AFUA_3G03445)-RELATED"/>
    <property type="match status" value="1"/>
</dbReference>
<evidence type="ECO:0000313" key="5">
    <source>
        <dbReference type="Proteomes" id="UP000282084"/>
    </source>
</evidence>
<dbReference type="InterPro" id="IPR036291">
    <property type="entry name" value="NAD(P)-bd_dom_sf"/>
</dbReference>
<organism evidence="4 5">
    <name type="scientific">Saccharothrix australiensis</name>
    <dbReference type="NCBI Taxonomy" id="2072"/>
    <lineage>
        <taxon>Bacteria</taxon>
        <taxon>Bacillati</taxon>
        <taxon>Actinomycetota</taxon>
        <taxon>Actinomycetes</taxon>
        <taxon>Pseudonocardiales</taxon>
        <taxon>Pseudonocardiaceae</taxon>
        <taxon>Saccharothrix</taxon>
    </lineage>
</organism>